<organism evidence="2 3">
    <name type="scientific">Steinernema carpocapsae</name>
    <name type="common">Entomopathogenic nematode</name>
    <dbReference type="NCBI Taxonomy" id="34508"/>
    <lineage>
        <taxon>Eukaryota</taxon>
        <taxon>Metazoa</taxon>
        <taxon>Ecdysozoa</taxon>
        <taxon>Nematoda</taxon>
        <taxon>Chromadorea</taxon>
        <taxon>Rhabditida</taxon>
        <taxon>Tylenchina</taxon>
        <taxon>Panagrolaimomorpha</taxon>
        <taxon>Strongyloidoidea</taxon>
        <taxon>Steinernematidae</taxon>
        <taxon>Steinernema</taxon>
    </lineage>
</organism>
<evidence type="ECO:0000313" key="2">
    <source>
        <dbReference type="EMBL" id="TMS37108.1"/>
    </source>
</evidence>
<name>A0A4U8UYU7_STECR</name>
<gene>
    <name evidence="2" type="ORF">L596_004110</name>
</gene>
<reference evidence="2 3" key="1">
    <citation type="journal article" date="2015" name="Genome Biol.">
        <title>Comparative genomics of Steinernema reveals deeply conserved gene regulatory networks.</title>
        <authorList>
            <person name="Dillman A.R."/>
            <person name="Macchietto M."/>
            <person name="Porter C.F."/>
            <person name="Rogers A."/>
            <person name="Williams B."/>
            <person name="Antoshechkin I."/>
            <person name="Lee M.M."/>
            <person name="Goodwin Z."/>
            <person name="Lu X."/>
            <person name="Lewis E.E."/>
            <person name="Goodrich-Blair H."/>
            <person name="Stock S.P."/>
            <person name="Adams B.J."/>
            <person name="Sternberg P.W."/>
            <person name="Mortazavi A."/>
        </authorList>
    </citation>
    <scope>NUCLEOTIDE SEQUENCE [LARGE SCALE GENOMIC DNA]</scope>
    <source>
        <strain evidence="2 3">ALL</strain>
    </source>
</reference>
<comment type="caution">
    <text evidence="2">The sequence shown here is derived from an EMBL/GenBank/DDBJ whole genome shotgun (WGS) entry which is preliminary data.</text>
</comment>
<accession>A0A4U8UYU7</accession>
<proteinExistence type="predicted"/>
<dbReference type="OrthoDB" id="191706at2759"/>
<evidence type="ECO:0000313" key="3">
    <source>
        <dbReference type="Proteomes" id="UP000298663"/>
    </source>
</evidence>
<evidence type="ECO:0000256" key="1">
    <source>
        <dbReference type="SAM" id="Phobius"/>
    </source>
</evidence>
<sequence>MTPLWLNHTRVVVILGATIALIIHILCEFVQPFVGDTKNVNEPLSTNGILKIGKNSPYFLNHVITTCAEWVMAILLEVFLLTFAWELWDFKVEGPRVMLKEPNQQNMTVFDTNGISSFHNGTALNEELRVHLENDSHGRATVRTTTTLGKTHVNSSRRDQMY</sequence>
<feature type="transmembrane region" description="Helical" evidence="1">
    <location>
        <begin position="12"/>
        <end position="34"/>
    </location>
</feature>
<keyword evidence="3" id="KW-1185">Reference proteome</keyword>
<dbReference type="EMBL" id="AZBU02000001">
    <property type="protein sequence ID" value="TMS37108.1"/>
    <property type="molecule type" value="Genomic_DNA"/>
</dbReference>
<keyword evidence="1" id="KW-0812">Transmembrane</keyword>
<keyword evidence="1" id="KW-0472">Membrane</keyword>
<dbReference type="Proteomes" id="UP000298663">
    <property type="component" value="Unassembled WGS sequence"/>
</dbReference>
<reference evidence="2 3" key="2">
    <citation type="journal article" date="2019" name="G3 (Bethesda)">
        <title>Hybrid Assembly of the Genome of the Entomopathogenic Nematode Steinernema carpocapsae Identifies the X-Chromosome.</title>
        <authorList>
            <person name="Serra L."/>
            <person name="Macchietto M."/>
            <person name="Macias-Munoz A."/>
            <person name="McGill C.J."/>
            <person name="Rodriguez I.M."/>
            <person name="Rodriguez B."/>
            <person name="Murad R."/>
            <person name="Mortazavi A."/>
        </authorList>
    </citation>
    <scope>NUCLEOTIDE SEQUENCE [LARGE SCALE GENOMIC DNA]</scope>
    <source>
        <strain evidence="2 3">ALL</strain>
    </source>
</reference>
<protein>
    <submittedName>
        <fullName evidence="2">Uncharacterized protein</fullName>
    </submittedName>
</protein>
<feature type="transmembrane region" description="Helical" evidence="1">
    <location>
        <begin position="70"/>
        <end position="88"/>
    </location>
</feature>
<dbReference type="AlphaFoldDB" id="A0A4U8UYU7"/>
<keyword evidence="1" id="KW-1133">Transmembrane helix</keyword>